<protein>
    <submittedName>
        <fullName evidence="2">Glycosyl transferase family 2</fullName>
    </submittedName>
</protein>
<reference evidence="2 3" key="1">
    <citation type="submission" date="2017-09" db="EMBL/GenBank/DDBJ databases">
        <authorList>
            <person name="Ehlers B."/>
            <person name="Leendertz F.H."/>
        </authorList>
    </citation>
    <scope>NUCLEOTIDE SEQUENCE [LARGE SCALE GENOMIC DNA]</scope>
    <source>
        <strain evidence="2 3">DSM 16848</strain>
    </source>
</reference>
<feature type="domain" description="Glycosyltransferase 2-like" evidence="1">
    <location>
        <begin position="21"/>
        <end position="183"/>
    </location>
</feature>
<dbReference type="InterPro" id="IPR001173">
    <property type="entry name" value="Glyco_trans_2-like"/>
</dbReference>
<dbReference type="OrthoDB" id="8596473at2"/>
<organism evidence="2 3">
    <name type="scientific">Alysiella filiformis DSM 16848</name>
    <dbReference type="NCBI Taxonomy" id="1120981"/>
    <lineage>
        <taxon>Bacteria</taxon>
        <taxon>Pseudomonadati</taxon>
        <taxon>Pseudomonadota</taxon>
        <taxon>Betaproteobacteria</taxon>
        <taxon>Neisseriales</taxon>
        <taxon>Neisseriaceae</taxon>
        <taxon>Alysiella</taxon>
    </lineage>
</organism>
<gene>
    <name evidence="2" type="ORF">SAMN02746062_00282</name>
</gene>
<keyword evidence="2" id="KW-0808">Transferase</keyword>
<name>A0A286E3E9_9NEIS</name>
<dbReference type="Pfam" id="PF00535">
    <property type="entry name" value="Glycos_transf_2"/>
    <property type="match status" value="1"/>
</dbReference>
<sequence length="346" mass="40408">MSFLNKLFQKIPQIGQSPLISILVPCYNSRATLPATLKSIQASHYTNLDVMIVDDGHAVTVEDIVKEFNDPRFRYFYKNNEGLGLTRNFGIHNAKGEYIFFLDSDDLIFPDALGKLLAYAERHQLDCVSGVTVRRDFETGVESEWFRSLYKSPKISTFANRLSQFDDTLSTNKLYKVQMLKDLGIYFETGLYEDKLFTAKLYSKLERIGLIDTRVYVWLIYGSQTSITTTKSVSNFQGRMAAINNLWQYIPELRKAYQIAFYMNHDLLIYLREFVFYNEDEKEEIFQTAYHFIQQHKRYIYTRLVTASYNRACLDALIVGDKAKFMYTAQILSQIFQDELKIKQQV</sequence>
<dbReference type="EMBL" id="OCNF01000002">
    <property type="protein sequence ID" value="SOD65404.1"/>
    <property type="molecule type" value="Genomic_DNA"/>
</dbReference>
<evidence type="ECO:0000313" key="3">
    <source>
        <dbReference type="Proteomes" id="UP000219669"/>
    </source>
</evidence>
<dbReference type="Proteomes" id="UP000219669">
    <property type="component" value="Unassembled WGS sequence"/>
</dbReference>
<dbReference type="InterPro" id="IPR029044">
    <property type="entry name" value="Nucleotide-diphossugar_trans"/>
</dbReference>
<dbReference type="RefSeq" id="WP_097113360.1">
    <property type="nucleotide sequence ID" value="NZ_CP083931.1"/>
</dbReference>
<dbReference type="SUPFAM" id="SSF53448">
    <property type="entry name" value="Nucleotide-diphospho-sugar transferases"/>
    <property type="match status" value="1"/>
</dbReference>
<accession>A0A286E3E9</accession>
<dbReference type="PANTHER" id="PTHR22916:SF3">
    <property type="entry name" value="UDP-GLCNAC:BETAGAL BETA-1,3-N-ACETYLGLUCOSAMINYLTRANSFERASE-LIKE PROTEIN 1"/>
    <property type="match status" value="1"/>
</dbReference>
<dbReference type="Gene3D" id="3.90.550.10">
    <property type="entry name" value="Spore Coat Polysaccharide Biosynthesis Protein SpsA, Chain A"/>
    <property type="match status" value="1"/>
</dbReference>
<proteinExistence type="predicted"/>
<evidence type="ECO:0000313" key="2">
    <source>
        <dbReference type="EMBL" id="SOD65404.1"/>
    </source>
</evidence>
<dbReference type="AlphaFoldDB" id="A0A286E3E9"/>
<evidence type="ECO:0000259" key="1">
    <source>
        <dbReference type="Pfam" id="PF00535"/>
    </source>
</evidence>
<keyword evidence="3" id="KW-1185">Reference proteome</keyword>
<dbReference type="CDD" id="cd00761">
    <property type="entry name" value="Glyco_tranf_GTA_type"/>
    <property type="match status" value="1"/>
</dbReference>
<dbReference type="PANTHER" id="PTHR22916">
    <property type="entry name" value="GLYCOSYLTRANSFERASE"/>
    <property type="match status" value="1"/>
</dbReference>
<dbReference type="GO" id="GO:0016758">
    <property type="term" value="F:hexosyltransferase activity"/>
    <property type="evidence" value="ECO:0007669"/>
    <property type="project" value="UniProtKB-ARBA"/>
</dbReference>